<dbReference type="Pfam" id="PF19431">
    <property type="entry name" value="MEKK4_N"/>
    <property type="match status" value="1"/>
</dbReference>
<dbReference type="OrthoDB" id="1043025at2759"/>
<protein>
    <recommendedName>
        <fullName evidence="2">Mitogen-activated protein kinase kinase kinase N-terminal domain-containing protein</fullName>
    </recommendedName>
</protein>
<evidence type="ECO:0000313" key="4">
    <source>
        <dbReference type="Proteomes" id="UP000299102"/>
    </source>
</evidence>
<gene>
    <name evidence="3" type="ORF">EVAR_54259_1</name>
</gene>
<feature type="region of interest" description="Disordered" evidence="1">
    <location>
        <begin position="580"/>
        <end position="601"/>
    </location>
</feature>
<feature type="region of interest" description="Disordered" evidence="1">
    <location>
        <begin position="17"/>
        <end position="45"/>
    </location>
</feature>
<proteinExistence type="predicted"/>
<evidence type="ECO:0000313" key="3">
    <source>
        <dbReference type="EMBL" id="GBP74937.1"/>
    </source>
</evidence>
<dbReference type="InterPro" id="IPR045801">
    <property type="entry name" value="MEKK4_N"/>
</dbReference>
<keyword evidence="4" id="KW-1185">Reference proteome</keyword>
<name>A0A4C1YKI6_EUMVA</name>
<feature type="compositionally biased region" description="Acidic residues" evidence="1">
    <location>
        <begin position="588"/>
        <end position="598"/>
    </location>
</feature>
<dbReference type="GO" id="GO:0000165">
    <property type="term" value="P:MAPK cascade"/>
    <property type="evidence" value="ECO:0007669"/>
    <property type="project" value="InterPro"/>
</dbReference>
<dbReference type="AlphaFoldDB" id="A0A4C1YKI6"/>
<evidence type="ECO:0000259" key="2">
    <source>
        <dbReference type="Pfam" id="PF19431"/>
    </source>
</evidence>
<sequence>MSTKKISLVEIRLSRLADDKSRGPSSASPIGIREASRNSMDPDAPMGRMLRAGRWQTMDNMYQPENHMPSPPDRTKRRSLIKTLTRGRERDMKIDLSKDHRADSLPSPNLQPPIPTLVESCNRFMSLTSRLKCREKLAAQAAREMQVERNQQQQEREQAVDETVPQKRVSFHKTFSMLIKMGNIDKTCRRAISLEEQVWQNELKDLIWLELQAKIAGRTPPQQDAFLCAQRDIVPTIIQNIINYRFVNPSPCSQRPDVEHSEDEVDGQDQYSYLLLGCLSLNCLSCSDAIGKALREVGTLLDSFYNAETLYPSSKAMANHHPLIATQLFNNRLKAMCLWYNIALHMRMKIMAVQRLVVSIKAKASARQGYSRRLTSSESETSRGNDTPRVSTVRFNIDGDNQPENRNPSDSNNSDSSSNSELSQQKAIAEVENQNPPENCTQNISEIDNQCPREEDIRNEIVAPSTPEIHINDMENRNNGTVDTTTSTESGYLSDKSSLPFKEFWTKLEENPYNVYNMGPLEEVVRLKLLCKCSVSPYRQYHYEILKTQGVRKCMMFVHKMNKKILNKVYLTLEKENSLQSQQYKDNEPEEVFEDTKDETERQDSKEMIELRRYGCWSEETLQMRLPSYRNHFLLLTTICLETVHDYLSLRLETQPSKPSCLTVKQLIHELKEGLDIATEMRSAFVRNIDAALADYPADAPIEADLVAVIRTFDETVENVLKQYLSYLTTMSEVEHMPRSCLETEWGFTARLAKRMRCAAELGPLSFSDIVCNQMDRLIKQFTEKFARLTTYEDNIPDDDSDEAKRHFVYALCRQAQDIYASERELTIQTVQFSRLLATRLKKNNRFVRCRERIFKSLMRIRDCIVLHADKIAEKTAIAPWEDINPETAEGLFSRIRELLMQVYKLSFEVNLKLRHDWARFQLHKELHRFVYTAPQEGARAARARPASLQPQRARPPRPVRRRPETIVVNETFNALIEAKLVSGNPSRATAATGAVVW</sequence>
<accession>A0A4C1YKI6</accession>
<dbReference type="Proteomes" id="UP000299102">
    <property type="component" value="Unassembled WGS sequence"/>
</dbReference>
<feature type="compositionally biased region" description="Low complexity" evidence="1">
    <location>
        <begin position="941"/>
        <end position="953"/>
    </location>
</feature>
<feature type="domain" description="Mitogen-activated protein kinase kinase kinase N-terminal" evidence="2">
    <location>
        <begin position="80"/>
        <end position="842"/>
    </location>
</feature>
<organism evidence="3 4">
    <name type="scientific">Eumeta variegata</name>
    <name type="common">Bagworm moth</name>
    <name type="synonym">Eumeta japonica</name>
    <dbReference type="NCBI Taxonomy" id="151549"/>
    <lineage>
        <taxon>Eukaryota</taxon>
        <taxon>Metazoa</taxon>
        <taxon>Ecdysozoa</taxon>
        <taxon>Arthropoda</taxon>
        <taxon>Hexapoda</taxon>
        <taxon>Insecta</taxon>
        <taxon>Pterygota</taxon>
        <taxon>Neoptera</taxon>
        <taxon>Endopterygota</taxon>
        <taxon>Lepidoptera</taxon>
        <taxon>Glossata</taxon>
        <taxon>Ditrysia</taxon>
        <taxon>Tineoidea</taxon>
        <taxon>Psychidae</taxon>
        <taxon>Oiketicinae</taxon>
        <taxon>Eumeta</taxon>
    </lineage>
</organism>
<comment type="caution">
    <text evidence="3">The sequence shown here is derived from an EMBL/GenBank/DDBJ whole genome shotgun (WGS) entry which is preliminary data.</text>
</comment>
<evidence type="ECO:0000256" key="1">
    <source>
        <dbReference type="SAM" id="MobiDB-lite"/>
    </source>
</evidence>
<feature type="compositionally biased region" description="Polar residues" evidence="1">
    <location>
        <begin position="384"/>
        <end position="394"/>
    </location>
</feature>
<feature type="compositionally biased region" description="Polar residues" evidence="1">
    <location>
        <begin position="477"/>
        <end position="493"/>
    </location>
</feature>
<feature type="region of interest" description="Disordered" evidence="1">
    <location>
        <begin position="369"/>
        <end position="426"/>
    </location>
</feature>
<feature type="region of interest" description="Disordered" evidence="1">
    <location>
        <begin position="471"/>
        <end position="493"/>
    </location>
</feature>
<reference evidence="3 4" key="1">
    <citation type="journal article" date="2019" name="Commun. Biol.">
        <title>The bagworm genome reveals a unique fibroin gene that provides high tensile strength.</title>
        <authorList>
            <person name="Kono N."/>
            <person name="Nakamura H."/>
            <person name="Ohtoshi R."/>
            <person name="Tomita M."/>
            <person name="Numata K."/>
            <person name="Arakawa K."/>
        </authorList>
    </citation>
    <scope>NUCLEOTIDE SEQUENCE [LARGE SCALE GENOMIC DNA]</scope>
</reference>
<feature type="region of interest" description="Disordered" evidence="1">
    <location>
        <begin position="941"/>
        <end position="962"/>
    </location>
</feature>
<feature type="compositionally biased region" description="Low complexity" evidence="1">
    <location>
        <begin position="409"/>
        <end position="420"/>
    </location>
</feature>
<dbReference type="EMBL" id="BGZK01001229">
    <property type="protein sequence ID" value="GBP74937.1"/>
    <property type="molecule type" value="Genomic_DNA"/>
</dbReference>
<dbReference type="STRING" id="151549.A0A4C1YKI6"/>